<dbReference type="Proteomes" id="UP000310314">
    <property type="component" value="Unassembled WGS sequence"/>
</dbReference>
<proteinExistence type="predicted"/>
<name>A0A5S3PT33_9FLAO</name>
<feature type="transmembrane region" description="Helical" evidence="1">
    <location>
        <begin position="91"/>
        <end position="114"/>
    </location>
</feature>
<sequence>MAICAMYYIENHKIEVVSTLLGKEKILLNGKTVSEKNANIGTSHKFTIGKNEYRIAQRDKNYRRKGSIFEIRKNGMPVSLVNIRPKTSTQLLVLVVIMGLAFGFTLGILFYNLFWPAMEV</sequence>
<organism evidence="2 3">
    <name type="scientific">Maribacter algarum</name>
    <name type="common">ex Zhang et al. 2020</name>
    <dbReference type="NCBI Taxonomy" id="2578118"/>
    <lineage>
        <taxon>Bacteria</taxon>
        <taxon>Pseudomonadati</taxon>
        <taxon>Bacteroidota</taxon>
        <taxon>Flavobacteriia</taxon>
        <taxon>Flavobacteriales</taxon>
        <taxon>Flavobacteriaceae</taxon>
        <taxon>Maribacter</taxon>
    </lineage>
</organism>
<dbReference type="AlphaFoldDB" id="A0A5S3PT33"/>
<keyword evidence="1" id="KW-0472">Membrane</keyword>
<dbReference type="OrthoDB" id="1446628at2"/>
<evidence type="ECO:0000313" key="3">
    <source>
        <dbReference type="Proteomes" id="UP000310314"/>
    </source>
</evidence>
<gene>
    <name evidence="2" type="ORF">FEE95_01610</name>
</gene>
<keyword evidence="3" id="KW-1185">Reference proteome</keyword>
<dbReference type="EMBL" id="VATY01000001">
    <property type="protein sequence ID" value="TMM58151.1"/>
    <property type="molecule type" value="Genomic_DNA"/>
</dbReference>
<protein>
    <submittedName>
        <fullName evidence="2">Uncharacterized protein</fullName>
    </submittedName>
</protein>
<dbReference type="RefSeq" id="WP_138656083.1">
    <property type="nucleotide sequence ID" value="NZ_VATY01000001.1"/>
</dbReference>
<evidence type="ECO:0000256" key="1">
    <source>
        <dbReference type="SAM" id="Phobius"/>
    </source>
</evidence>
<evidence type="ECO:0000313" key="2">
    <source>
        <dbReference type="EMBL" id="TMM58151.1"/>
    </source>
</evidence>
<keyword evidence="1" id="KW-0812">Transmembrane</keyword>
<accession>A0A5S3PT33</accession>
<comment type="caution">
    <text evidence="2">The sequence shown here is derived from an EMBL/GenBank/DDBJ whole genome shotgun (WGS) entry which is preliminary data.</text>
</comment>
<reference evidence="2 3" key="1">
    <citation type="submission" date="2019-05" db="EMBL/GenBank/DDBJ databases">
        <authorList>
            <person name="Zhang J.-Y."/>
            <person name="Feg X."/>
            <person name="Du Z.-J."/>
        </authorList>
    </citation>
    <scope>NUCLEOTIDE SEQUENCE [LARGE SCALE GENOMIC DNA]</scope>
    <source>
        <strain evidence="2 3">RZ26</strain>
    </source>
</reference>
<keyword evidence="1" id="KW-1133">Transmembrane helix</keyword>